<dbReference type="AlphaFoldDB" id="A0A0H3NKS8"/>
<evidence type="ECO:0000313" key="3">
    <source>
        <dbReference type="Proteomes" id="UP000008084"/>
    </source>
</evidence>
<dbReference type="GeneID" id="31410457"/>
<dbReference type="EMBL" id="FR729477">
    <property type="protein sequence ID" value="CBY25724.1"/>
    <property type="molecule type" value="Genomic_DNA"/>
</dbReference>
<reference evidence="2 3" key="1">
    <citation type="journal article" date="2011" name="J. Bacteriol.">
        <title>Complete genome sequence of Yersinia enterocolitica subsp. palearctica serogroup O:3.</title>
        <authorList>
            <person name="Batzilla J."/>
            <person name="Hoper D."/>
            <person name="Antonenka U."/>
            <person name="Heesemann J."/>
            <person name="Rakin A."/>
        </authorList>
    </citation>
    <scope>NUCLEOTIDE SEQUENCE [LARGE SCALE GENOMIC DNA]</scope>
    <source>
        <strain evidence="3">DSM 13030 / CIP 106945 / Y11</strain>
    </source>
</reference>
<gene>
    <name evidence="2" type="ordered locus">Y11_24571</name>
</gene>
<sequence length="66" mass="7184">MMNLITKGYVTAQVNAQKFLKDNRGTVIEYVLIIAVAASLLALVKTPLTSIVDTTMTNIKTMLGIK</sequence>
<keyword evidence="1" id="KW-1133">Transmembrane helix</keyword>
<dbReference type="HOGENOM" id="CLU_2866917_0_0_6"/>
<dbReference type="Proteomes" id="UP000008084">
    <property type="component" value="Chromosome"/>
</dbReference>
<evidence type="ECO:0008006" key="4">
    <source>
        <dbReference type="Google" id="ProtNLM"/>
    </source>
</evidence>
<accession>A0A0H3NKS8</accession>
<evidence type="ECO:0000256" key="1">
    <source>
        <dbReference type="SAM" id="Phobius"/>
    </source>
</evidence>
<feature type="transmembrane region" description="Helical" evidence="1">
    <location>
        <begin position="27"/>
        <end position="44"/>
    </location>
</feature>
<organism evidence="2 3">
    <name type="scientific">Yersinia enterocolitica subsp. palearctica serotype O:3 (strain DSM 13030 / CIP 106945 / Y11)</name>
    <dbReference type="NCBI Taxonomy" id="930944"/>
    <lineage>
        <taxon>Bacteria</taxon>
        <taxon>Pseudomonadati</taxon>
        <taxon>Pseudomonadota</taxon>
        <taxon>Gammaproteobacteria</taxon>
        <taxon>Enterobacterales</taxon>
        <taxon>Yersiniaceae</taxon>
        <taxon>Yersinia</taxon>
    </lineage>
</organism>
<keyword evidence="1" id="KW-0472">Membrane</keyword>
<proteinExistence type="predicted"/>
<dbReference type="PATRIC" id="fig|930944.6.peg.2438"/>
<name>A0A0H3NKS8_YERE1</name>
<evidence type="ECO:0000313" key="2">
    <source>
        <dbReference type="EMBL" id="CBY25724.1"/>
    </source>
</evidence>
<dbReference type="RefSeq" id="WP_005160690.1">
    <property type="nucleotide sequence ID" value="NC_017564.1"/>
</dbReference>
<protein>
    <recommendedName>
        <fullName evidence="4">Pilin protein, major subunit</fullName>
    </recommendedName>
</protein>
<keyword evidence="1" id="KW-0812">Transmembrane</keyword>
<dbReference type="KEGG" id="yey:Y11_24571"/>